<feature type="domain" description="Pseudouridine synthase II N-terminal" evidence="6">
    <location>
        <begin position="32"/>
        <end position="180"/>
    </location>
</feature>
<keyword evidence="9" id="KW-1185">Reference proteome</keyword>
<dbReference type="AlphaFoldDB" id="A0A328AWL4"/>
<evidence type="ECO:0000256" key="1">
    <source>
        <dbReference type="ARBA" id="ARBA00000385"/>
    </source>
</evidence>
<comment type="caution">
    <text evidence="8">The sequence shown here is derived from an EMBL/GenBank/DDBJ whole genome shotgun (WGS) entry which is preliminary data.</text>
</comment>
<dbReference type="Pfam" id="PF01509">
    <property type="entry name" value="TruB_N"/>
    <property type="match status" value="1"/>
</dbReference>
<dbReference type="OrthoDB" id="9802309at2"/>
<comment type="catalytic activity">
    <reaction evidence="1 5">
        <text>uridine(55) in tRNA = pseudouridine(55) in tRNA</text>
        <dbReference type="Rhea" id="RHEA:42532"/>
        <dbReference type="Rhea" id="RHEA-COMP:10101"/>
        <dbReference type="Rhea" id="RHEA-COMP:10102"/>
        <dbReference type="ChEBI" id="CHEBI:65314"/>
        <dbReference type="ChEBI" id="CHEBI:65315"/>
        <dbReference type="EC" id="5.4.99.25"/>
    </reaction>
</comment>
<reference evidence="9" key="1">
    <citation type="submission" date="2018-05" db="EMBL/GenBank/DDBJ databases">
        <authorList>
            <person name="Li X."/>
        </authorList>
    </citation>
    <scope>NUCLEOTIDE SEQUENCE [LARGE SCALE GENOMIC DNA]</scope>
    <source>
        <strain evidence="9">HKS-05</strain>
    </source>
</reference>
<keyword evidence="4 5" id="KW-0413">Isomerase</keyword>
<keyword evidence="3 5" id="KW-0819">tRNA processing</keyword>
<name>A0A328AWL4_9CAUL</name>
<dbReference type="HAMAP" id="MF_01080">
    <property type="entry name" value="TruB_bact"/>
    <property type="match status" value="1"/>
</dbReference>
<evidence type="ECO:0000259" key="7">
    <source>
        <dbReference type="Pfam" id="PF16198"/>
    </source>
</evidence>
<dbReference type="Gene3D" id="3.30.2350.10">
    <property type="entry name" value="Pseudouridine synthase"/>
    <property type="match status" value="1"/>
</dbReference>
<evidence type="ECO:0000256" key="2">
    <source>
        <dbReference type="ARBA" id="ARBA00005642"/>
    </source>
</evidence>
<gene>
    <name evidence="5" type="primary">truB</name>
    <name evidence="8" type="ORF">DJ021_06760</name>
</gene>
<dbReference type="InterPro" id="IPR002501">
    <property type="entry name" value="PsdUridine_synth_N"/>
</dbReference>
<dbReference type="GO" id="GO:0031119">
    <property type="term" value="P:tRNA pseudouridine synthesis"/>
    <property type="evidence" value="ECO:0007669"/>
    <property type="project" value="UniProtKB-UniRule"/>
</dbReference>
<evidence type="ECO:0000256" key="4">
    <source>
        <dbReference type="ARBA" id="ARBA00023235"/>
    </source>
</evidence>
<protein>
    <recommendedName>
        <fullName evidence="5">tRNA pseudouridine synthase B</fullName>
        <ecNumber evidence="5">5.4.99.25</ecNumber>
    </recommendedName>
    <alternativeName>
        <fullName evidence="5">tRNA pseudouridine(55) synthase</fullName>
        <shortName evidence="5">Psi55 synthase</shortName>
    </alternativeName>
    <alternativeName>
        <fullName evidence="5">tRNA pseudouridylate synthase</fullName>
    </alternativeName>
    <alternativeName>
        <fullName evidence="5">tRNA-uridine isomerase</fullName>
    </alternativeName>
</protein>
<dbReference type="PANTHER" id="PTHR13767:SF2">
    <property type="entry name" value="PSEUDOURIDYLATE SYNTHASE TRUB1"/>
    <property type="match status" value="1"/>
</dbReference>
<dbReference type="InterPro" id="IPR020103">
    <property type="entry name" value="PsdUridine_synth_cat_dom_sf"/>
</dbReference>
<proteinExistence type="inferred from homology"/>
<dbReference type="EC" id="5.4.99.25" evidence="5"/>
<dbReference type="EMBL" id="QFYP01000001">
    <property type="protein sequence ID" value="RAK59522.1"/>
    <property type="molecule type" value="Genomic_DNA"/>
</dbReference>
<organism evidence="8 9">
    <name type="scientific">Phenylobacterium hankyongense</name>
    <dbReference type="NCBI Taxonomy" id="1813876"/>
    <lineage>
        <taxon>Bacteria</taxon>
        <taxon>Pseudomonadati</taxon>
        <taxon>Pseudomonadota</taxon>
        <taxon>Alphaproteobacteria</taxon>
        <taxon>Caulobacterales</taxon>
        <taxon>Caulobacteraceae</taxon>
        <taxon>Phenylobacterium</taxon>
    </lineage>
</organism>
<dbReference type="SUPFAM" id="SSF55120">
    <property type="entry name" value="Pseudouridine synthase"/>
    <property type="match status" value="1"/>
</dbReference>
<comment type="similarity">
    <text evidence="2 5">Belongs to the pseudouridine synthase TruB family. Type 1 subfamily.</text>
</comment>
<feature type="domain" description="tRNA pseudouridylate synthase B C-terminal" evidence="7">
    <location>
        <begin position="181"/>
        <end position="239"/>
    </location>
</feature>
<dbReference type="CDD" id="cd02573">
    <property type="entry name" value="PseudoU_synth_EcTruB"/>
    <property type="match status" value="1"/>
</dbReference>
<dbReference type="RefSeq" id="WP_111456815.1">
    <property type="nucleotide sequence ID" value="NZ_QFYP01000001.1"/>
</dbReference>
<dbReference type="GO" id="GO:1990481">
    <property type="term" value="P:mRNA pseudouridine synthesis"/>
    <property type="evidence" value="ECO:0007669"/>
    <property type="project" value="TreeGrafter"/>
</dbReference>
<sequence length="325" mass="34994">MARRRKGDAVSGWICLDKPYDLTSTYAVSRVRRAFNAQKAGHAGTLDPLATGILPIALGEATKTVPFLMDADKAYRFTIAWGRTTATYDREGETIAASDVRPTVAEVEAALPRFVGEISQVPPAYSAIKVDGERAYDLARAGEVVELKARTVTIHSARVAGAPDDDHVVIEIECGKGTYVRAIVRDLAETLGACGHVSELRRTRVGGFTEDSAVTLELLEDLGHKARQSEALLPVETALDDIPALAVTDEDAFRLKQGRSIVLVPRQVEAVKARLKPGSRTVSATSGGTVVALCEMRAGRLEPSRVFHLDKSGDKPDVDYGRTQG</sequence>
<evidence type="ECO:0000313" key="9">
    <source>
        <dbReference type="Proteomes" id="UP000249842"/>
    </source>
</evidence>
<accession>A0A328AWL4</accession>
<dbReference type="GO" id="GO:0003723">
    <property type="term" value="F:RNA binding"/>
    <property type="evidence" value="ECO:0007669"/>
    <property type="project" value="InterPro"/>
</dbReference>
<dbReference type="InterPro" id="IPR014780">
    <property type="entry name" value="tRNA_psdUridine_synth_TruB"/>
</dbReference>
<evidence type="ECO:0000259" key="6">
    <source>
        <dbReference type="Pfam" id="PF01509"/>
    </source>
</evidence>
<feature type="active site" description="Nucleophile" evidence="5">
    <location>
        <position position="47"/>
    </location>
</feature>
<dbReference type="GO" id="GO:0160148">
    <property type="term" value="F:tRNA pseudouridine(55) synthase activity"/>
    <property type="evidence" value="ECO:0007669"/>
    <property type="project" value="UniProtKB-EC"/>
</dbReference>
<evidence type="ECO:0000256" key="5">
    <source>
        <dbReference type="HAMAP-Rule" id="MF_01080"/>
    </source>
</evidence>
<evidence type="ECO:0000313" key="8">
    <source>
        <dbReference type="EMBL" id="RAK59522.1"/>
    </source>
</evidence>
<dbReference type="PANTHER" id="PTHR13767">
    <property type="entry name" value="TRNA-PSEUDOURIDINE SYNTHASE"/>
    <property type="match status" value="1"/>
</dbReference>
<dbReference type="Pfam" id="PF16198">
    <property type="entry name" value="TruB_C_2"/>
    <property type="match status" value="1"/>
</dbReference>
<dbReference type="NCBIfam" id="TIGR00431">
    <property type="entry name" value="TruB"/>
    <property type="match status" value="1"/>
</dbReference>
<dbReference type="Proteomes" id="UP000249842">
    <property type="component" value="Unassembled WGS sequence"/>
</dbReference>
<evidence type="ECO:0000256" key="3">
    <source>
        <dbReference type="ARBA" id="ARBA00022694"/>
    </source>
</evidence>
<dbReference type="InterPro" id="IPR032819">
    <property type="entry name" value="TruB_C"/>
</dbReference>
<comment type="function">
    <text evidence="5">Responsible for synthesis of pseudouridine from uracil-55 in the psi GC loop of transfer RNAs.</text>
</comment>